<dbReference type="EMBL" id="GGFL01007179">
    <property type="protein sequence ID" value="MBW71357.1"/>
    <property type="molecule type" value="Transcribed_RNA"/>
</dbReference>
<feature type="transmembrane region" description="Helical" evidence="1">
    <location>
        <begin position="20"/>
        <end position="46"/>
    </location>
</feature>
<evidence type="ECO:0000256" key="1">
    <source>
        <dbReference type="SAM" id="Phobius"/>
    </source>
</evidence>
<keyword evidence="1" id="KW-0812">Transmembrane</keyword>
<keyword evidence="1" id="KW-0472">Membrane</keyword>
<organism evidence="2">
    <name type="scientific">Anopheles darlingi</name>
    <name type="common">Mosquito</name>
    <dbReference type="NCBI Taxonomy" id="43151"/>
    <lineage>
        <taxon>Eukaryota</taxon>
        <taxon>Metazoa</taxon>
        <taxon>Ecdysozoa</taxon>
        <taxon>Arthropoda</taxon>
        <taxon>Hexapoda</taxon>
        <taxon>Insecta</taxon>
        <taxon>Pterygota</taxon>
        <taxon>Neoptera</taxon>
        <taxon>Endopterygota</taxon>
        <taxon>Diptera</taxon>
        <taxon>Nematocera</taxon>
        <taxon>Culicoidea</taxon>
        <taxon>Culicidae</taxon>
        <taxon>Anophelinae</taxon>
        <taxon>Anopheles</taxon>
    </lineage>
</organism>
<proteinExistence type="predicted"/>
<sequence length="79" mass="9368">MIFILASKNWLLSWPAYSLLMILISLAFSDVLGCNIFTMSALWMLYNVFPFSLLHFEYQWLPSSIIWFFSSMIMSFRQP</sequence>
<dbReference type="AlphaFoldDB" id="A0A2M4D1C6"/>
<accession>A0A2M4D1C6</accession>
<reference evidence="2" key="1">
    <citation type="submission" date="2018-01" db="EMBL/GenBank/DDBJ databases">
        <title>An insight into the sialome of Amazonian anophelines.</title>
        <authorList>
            <person name="Ribeiro J.M."/>
            <person name="Scarpassa V."/>
            <person name="Calvo E."/>
        </authorList>
    </citation>
    <scope>NUCLEOTIDE SEQUENCE</scope>
</reference>
<evidence type="ECO:0000313" key="2">
    <source>
        <dbReference type="EMBL" id="MBW71357.1"/>
    </source>
</evidence>
<name>A0A2M4D1C6_ANODA</name>
<protein>
    <submittedName>
        <fullName evidence="2">Uncharacterized protein</fullName>
    </submittedName>
</protein>
<keyword evidence="1" id="KW-1133">Transmembrane helix</keyword>